<keyword evidence="9" id="KW-0150">Chloroplast</keyword>
<reference evidence="10" key="2">
    <citation type="journal article" date="2014" name="BMC Genomics">
        <title>A pangenomic analysis of the Nannochloropsis organellar genomes reveals novel genetic variations in key metabolic genes.</title>
        <authorList>
            <person name="Starkenburg S.R."/>
            <person name="Kwon K.J."/>
            <person name="Jha R.K."/>
            <person name="McKay C."/>
            <person name="Jacobs M."/>
            <person name="Chertkov O."/>
            <person name="Twary S."/>
            <person name="Rocap G."/>
            <person name="Cattolico R.A."/>
        </authorList>
    </citation>
    <scope>NUCLEOTIDE SEQUENCE</scope>
    <source>
        <strain evidence="10">LAMB0001</strain>
    </source>
</reference>
<evidence type="ECO:0000256" key="6">
    <source>
        <dbReference type="SAM" id="Phobius"/>
    </source>
</evidence>
<evidence type="ECO:0000256" key="4">
    <source>
        <dbReference type="ARBA" id="ARBA00022989"/>
    </source>
</evidence>
<keyword evidence="4 6" id="KW-1133">Transmembrane helix</keyword>
<keyword evidence="3" id="KW-0201">Cytochrome c-type biogenesis</keyword>
<keyword evidence="5 6" id="KW-0472">Membrane</keyword>
<evidence type="ECO:0000256" key="1">
    <source>
        <dbReference type="ARBA" id="ARBA00004141"/>
    </source>
</evidence>
<evidence type="ECO:0000256" key="2">
    <source>
        <dbReference type="ARBA" id="ARBA00022692"/>
    </source>
</evidence>
<dbReference type="GeneID" id="16792068"/>
<evidence type="ECO:0000313" key="8">
    <source>
        <dbReference type="EMBL" id="AGI98918.1"/>
    </source>
</evidence>
<dbReference type="PANTHER" id="PTHR31566:SF0">
    <property type="entry name" value="CYTOCHROME C BIOGENESIS PROTEIN CCS1, CHLOROPLASTIC"/>
    <property type="match status" value="1"/>
</dbReference>
<evidence type="ECO:0000313" key="9">
    <source>
        <dbReference type="EMBL" id="AGI99417.1"/>
    </source>
</evidence>
<dbReference type="Pfam" id="PF05140">
    <property type="entry name" value="ResB"/>
    <property type="match status" value="2"/>
</dbReference>
<evidence type="ECO:0000313" key="10">
    <source>
        <dbReference type="EMBL" id="AHX25197.1"/>
    </source>
</evidence>
<dbReference type="AlphaFoldDB" id="T1RIX3"/>
<evidence type="ECO:0000259" key="7">
    <source>
        <dbReference type="Pfam" id="PF05140"/>
    </source>
</evidence>
<gene>
    <name evidence="9" type="primary">ccs1</name>
    <name evidence="10" type="ORF">Naon00021</name>
</gene>
<dbReference type="GO" id="GO:0017004">
    <property type="term" value="P:cytochrome complex assembly"/>
    <property type="evidence" value="ECO:0007669"/>
    <property type="project" value="UniProtKB-KW"/>
</dbReference>
<feature type="domain" description="ResB-like" evidence="7">
    <location>
        <begin position="12"/>
        <end position="268"/>
    </location>
</feature>
<accession>T1RIX3</accession>
<dbReference type="PANTHER" id="PTHR31566">
    <property type="entry name" value="CYTOCHROME C BIOGENESIS PROTEIN CCS1, CHLOROPLASTIC"/>
    <property type="match status" value="1"/>
</dbReference>
<reference evidence="9" key="1">
    <citation type="journal article" date="2013" name="BMC Genomics">
        <title>Nannochloropsis plastid and mitochondrial phylogenomes reveal organelle diversification mechanism and intragenus phylotyping strategy in microalgae.</title>
        <authorList>
            <person name="Wei L."/>
            <person name="Xin Y."/>
            <person name="Wang D."/>
            <person name="Jing X."/>
            <person name="Zhou Q."/>
            <person name="Su X."/>
            <person name="Jia J."/>
            <person name="Ning K."/>
            <person name="Chen F."/>
            <person name="Hu Q."/>
            <person name="Xu J."/>
        </authorList>
    </citation>
    <scope>NUCLEOTIDE SEQUENCE</scope>
    <source>
        <strain evidence="9">CCMP531</strain>
        <strain evidence="8">IMET1</strain>
    </source>
</reference>
<keyword evidence="9" id="KW-0934">Plastid</keyword>
<feature type="transmembrane region" description="Helical" evidence="6">
    <location>
        <begin position="66"/>
        <end position="85"/>
    </location>
</feature>
<evidence type="ECO:0000256" key="3">
    <source>
        <dbReference type="ARBA" id="ARBA00022748"/>
    </source>
</evidence>
<dbReference type="EMBL" id="KC598086">
    <property type="protein sequence ID" value="AGI98918.1"/>
    <property type="molecule type" value="Genomic_DNA"/>
</dbReference>
<feature type="transmembrane region" description="Helical" evidence="6">
    <location>
        <begin position="12"/>
        <end position="31"/>
    </location>
</feature>
<feature type="transmembrane region" description="Helical" evidence="6">
    <location>
        <begin position="154"/>
        <end position="177"/>
    </location>
</feature>
<dbReference type="GO" id="GO:0016020">
    <property type="term" value="C:membrane"/>
    <property type="evidence" value="ECO:0007669"/>
    <property type="project" value="UniProtKB-SubCell"/>
</dbReference>
<protein>
    <submittedName>
        <fullName evidence="9 10">Cytochrome c biogenesis protein</fullName>
    </submittedName>
</protein>
<evidence type="ECO:0000256" key="5">
    <source>
        <dbReference type="ARBA" id="ARBA00023136"/>
    </source>
</evidence>
<feature type="transmembrane region" description="Helical" evidence="6">
    <location>
        <begin position="358"/>
        <end position="378"/>
    </location>
</feature>
<comment type="subcellular location">
    <subcellularLocation>
        <location evidence="1">Membrane</location>
        <topology evidence="1">Multi-pass membrane protein</topology>
    </subcellularLocation>
</comment>
<dbReference type="RefSeq" id="YP_008520063.1">
    <property type="nucleotide sequence ID" value="NC_022263.1"/>
</dbReference>
<sequence length="422" mass="48145">MRFIIRWLSNIKIAIFLLAILIFCSLIGSVVEQTDKPISQVLENTGDFSFNNISSFFRFSNIFNNGWFFCLNLLLGLSLISCTFTQQLPSFDFCRSLNFLKRFLETEKFDGSLVFPTNWFPFVISRMSTKNYFLFQKSKAIYASKGLIGRLGPVFVHLSLILILLASLISALGGLLAQEFVPKGEIAYLQNFPSDHLIDNLPIYPIRVNDFWVSHINGLIHQFYTNISSLNDYGKESTSFTISVNHPFYQQQVIWYQTDWDIIGLKCKLNDLVYQIPVTSISTAGKRLWISWLPFSESGSTLFFETLRGDFILPSLTLNESIYAEIGQNLQILNSIDTTILDILTCTGLQVRGDPGELFLSLGFGSLILSTFISYISYSRIWIIKRLDSIQIGGLTNRAKLRFDYHLLNLFDSITITLNVKQ</sequence>
<dbReference type="InterPro" id="IPR023494">
    <property type="entry name" value="Cyt_c_bgen_Ccs1/CcsB/ResB"/>
</dbReference>
<geneLocation type="chloroplast" evidence="9"/>
<dbReference type="EMBL" id="KC598090">
    <property type="protein sequence ID" value="AGI99417.1"/>
    <property type="molecule type" value="Genomic_DNA"/>
</dbReference>
<feature type="domain" description="ResB-like" evidence="7">
    <location>
        <begin position="341"/>
        <end position="404"/>
    </location>
</feature>
<keyword evidence="2 6" id="KW-0812">Transmembrane</keyword>
<organism evidence="9">
    <name type="scientific">Nannochloropsis oceanica</name>
    <dbReference type="NCBI Taxonomy" id="145522"/>
    <lineage>
        <taxon>Eukaryota</taxon>
        <taxon>Sar</taxon>
        <taxon>Stramenopiles</taxon>
        <taxon>Ochrophyta</taxon>
        <taxon>Eustigmatophyceae</taxon>
        <taxon>Eustigmatales</taxon>
        <taxon>Monodopsidaceae</taxon>
        <taxon>Nannochloropsis</taxon>
    </lineage>
</organism>
<name>T1RIX3_9STRA</name>
<dbReference type="EMBL" id="KJ410683">
    <property type="protein sequence ID" value="AHX25197.1"/>
    <property type="molecule type" value="Genomic_DNA"/>
</dbReference>
<proteinExistence type="predicted"/>
<dbReference type="InterPro" id="IPR007816">
    <property type="entry name" value="ResB-like_domain"/>
</dbReference>